<feature type="chain" id="PRO_5035437190" evidence="8">
    <location>
        <begin position="20"/>
        <end position="501"/>
    </location>
</feature>
<dbReference type="EMBL" id="JAGMVJ010000006">
    <property type="protein sequence ID" value="KAH7089926.1"/>
    <property type="molecule type" value="Genomic_DNA"/>
</dbReference>
<comment type="cofactor">
    <cofactor evidence="1">
        <name>heme</name>
        <dbReference type="ChEBI" id="CHEBI:30413"/>
    </cofactor>
</comment>
<keyword evidence="4 7" id="KW-0560">Oxidoreductase</keyword>
<dbReference type="OrthoDB" id="1470350at2759"/>
<dbReference type="PANTHER" id="PTHR24287:SF19">
    <property type="entry name" value="CYTOCHROME P450"/>
    <property type="match status" value="1"/>
</dbReference>
<keyword evidence="7" id="KW-0349">Heme</keyword>
<dbReference type="AlphaFoldDB" id="A0A8K0RAW5"/>
<dbReference type="Proteomes" id="UP000813461">
    <property type="component" value="Unassembled WGS sequence"/>
</dbReference>
<organism evidence="9 10">
    <name type="scientific">Paraphoma chrysanthemicola</name>
    <dbReference type="NCBI Taxonomy" id="798071"/>
    <lineage>
        <taxon>Eukaryota</taxon>
        <taxon>Fungi</taxon>
        <taxon>Dikarya</taxon>
        <taxon>Ascomycota</taxon>
        <taxon>Pezizomycotina</taxon>
        <taxon>Dothideomycetes</taxon>
        <taxon>Pleosporomycetidae</taxon>
        <taxon>Pleosporales</taxon>
        <taxon>Pleosporineae</taxon>
        <taxon>Phaeosphaeriaceae</taxon>
        <taxon>Paraphoma</taxon>
    </lineage>
</organism>
<keyword evidence="6 7" id="KW-0503">Monooxygenase</keyword>
<dbReference type="InterPro" id="IPR017972">
    <property type="entry name" value="Cyt_P450_CS"/>
</dbReference>
<dbReference type="Pfam" id="PF00067">
    <property type="entry name" value="p450"/>
    <property type="match status" value="1"/>
</dbReference>
<evidence type="ECO:0000256" key="8">
    <source>
        <dbReference type="SAM" id="SignalP"/>
    </source>
</evidence>
<evidence type="ECO:0000256" key="2">
    <source>
        <dbReference type="ARBA" id="ARBA00010617"/>
    </source>
</evidence>
<comment type="similarity">
    <text evidence="2 7">Belongs to the cytochrome P450 family.</text>
</comment>
<evidence type="ECO:0000313" key="9">
    <source>
        <dbReference type="EMBL" id="KAH7089926.1"/>
    </source>
</evidence>
<keyword evidence="5 7" id="KW-0408">Iron</keyword>
<dbReference type="InterPro" id="IPR036396">
    <property type="entry name" value="Cyt_P450_sf"/>
</dbReference>
<evidence type="ECO:0000256" key="5">
    <source>
        <dbReference type="ARBA" id="ARBA00023004"/>
    </source>
</evidence>
<evidence type="ECO:0000256" key="1">
    <source>
        <dbReference type="ARBA" id="ARBA00001971"/>
    </source>
</evidence>
<dbReference type="GO" id="GO:0020037">
    <property type="term" value="F:heme binding"/>
    <property type="evidence" value="ECO:0007669"/>
    <property type="project" value="InterPro"/>
</dbReference>
<proteinExistence type="inferred from homology"/>
<dbReference type="PRINTS" id="PR01239">
    <property type="entry name" value="EP450IICYP52"/>
</dbReference>
<name>A0A8K0RAW5_9PLEO</name>
<dbReference type="Gene3D" id="1.10.630.10">
    <property type="entry name" value="Cytochrome P450"/>
    <property type="match status" value="1"/>
</dbReference>
<dbReference type="SUPFAM" id="SSF48264">
    <property type="entry name" value="Cytochrome P450"/>
    <property type="match status" value="1"/>
</dbReference>
<reference evidence="9" key="1">
    <citation type="journal article" date="2021" name="Nat. Commun.">
        <title>Genetic determinants of endophytism in the Arabidopsis root mycobiome.</title>
        <authorList>
            <person name="Mesny F."/>
            <person name="Miyauchi S."/>
            <person name="Thiergart T."/>
            <person name="Pickel B."/>
            <person name="Atanasova L."/>
            <person name="Karlsson M."/>
            <person name="Huettel B."/>
            <person name="Barry K.W."/>
            <person name="Haridas S."/>
            <person name="Chen C."/>
            <person name="Bauer D."/>
            <person name="Andreopoulos W."/>
            <person name="Pangilinan J."/>
            <person name="LaButti K."/>
            <person name="Riley R."/>
            <person name="Lipzen A."/>
            <person name="Clum A."/>
            <person name="Drula E."/>
            <person name="Henrissat B."/>
            <person name="Kohler A."/>
            <person name="Grigoriev I.V."/>
            <person name="Martin F.M."/>
            <person name="Hacquard S."/>
        </authorList>
    </citation>
    <scope>NUCLEOTIDE SEQUENCE</scope>
    <source>
        <strain evidence="9">MPI-SDFR-AT-0120</strain>
    </source>
</reference>
<keyword evidence="8" id="KW-0732">Signal</keyword>
<dbReference type="InterPro" id="IPR001128">
    <property type="entry name" value="Cyt_P450"/>
</dbReference>
<protein>
    <submittedName>
        <fullName evidence="9">Cytochrome P450</fullName>
    </submittedName>
</protein>
<dbReference type="PANTHER" id="PTHR24287">
    <property type="entry name" value="P450, PUTATIVE (EUROFUNG)-RELATED"/>
    <property type="match status" value="1"/>
</dbReference>
<evidence type="ECO:0000256" key="3">
    <source>
        <dbReference type="ARBA" id="ARBA00022723"/>
    </source>
</evidence>
<comment type="caution">
    <text evidence="9">The sequence shown here is derived from an EMBL/GenBank/DDBJ whole genome shotgun (WGS) entry which is preliminary data.</text>
</comment>
<sequence>MANFALLLLAASLAVFVSRSVLKHFLYHYRVRSNGCARPPKYAHKDPFFGLDLFAKYMNAFKDERFLDFNKQMFDRHGKTFESNVFGTRTFRTIDPEVSKACFATYAPRFGLQPLRYEVAKHLWGNGIIVVDGEHWKHGRALMRSSFEVVHLANFARLEKHVKVFVGLFPTDGTTLDLMPLFQRLILDTSSEFIFGEAIGALDDPVFSGRLTEAFAYAQKGTAIRAMLKRLKFLHRDEKWWEACQMITDYADKHVEKALQRLDRRSLVKEEGKGNQDDPQLRLVDEMVKDTQDTLTLRSHIISVFSPAHDGAAMTLTNAMFHLARQPAIWDRLREEIIPTKHESLTYDLLNSYRYVSHVLKETHRLTPIATLNQRQCLETTILPFGGGLDGKEPLYVEKGDNLEFNYRAMMRDESFWGGEADRFVPERWEHVRPGWEYTPFGGGPRSCPGQRLVFTESAYVLVTLLRKFSRVENRDAVTEWREEMRMTFQSKNGCQVGLIA</sequence>
<evidence type="ECO:0000256" key="6">
    <source>
        <dbReference type="ARBA" id="ARBA00023033"/>
    </source>
</evidence>
<evidence type="ECO:0000256" key="4">
    <source>
        <dbReference type="ARBA" id="ARBA00023002"/>
    </source>
</evidence>
<evidence type="ECO:0000256" key="7">
    <source>
        <dbReference type="RuleBase" id="RU000461"/>
    </source>
</evidence>
<dbReference type="GO" id="GO:0005506">
    <property type="term" value="F:iron ion binding"/>
    <property type="evidence" value="ECO:0007669"/>
    <property type="project" value="InterPro"/>
</dbReference>
<keyword evidence="3 7" id="KW-0479">Metal-binding</keyword>
<dbReference type="InterPro" id="IPR002974">
    <property type="entry name" value="Cyt_P450_E_CYP52_ascomycetes"/>
</dbReference>
<evidence type="ECO:0000313" key="10">
    <source>
        <dbReference type="Proteomes" id="UP000813461"/>
    </source>
</evidence>
<feature type="signal peptide" evidence="8">
    <location>
        <begin position="1"/>
        <end position="19"/>
    </location>
</feature>
<dbReference type="PROSITE" id="PS00086">
    <property type="entry name" value="CYTOCHROME_P450"/>
    <property type="match status" value="1"/>
</dbReference>
<dbReference type="GO" id="GO:0016712">
    <property type="term" value="F:oxidoreductase activity, acting on paired donors, with incorporation or reduction of molecular oxygen, reduced flavin or flavoprotein as one donor, and incorporation of one atom of oxygen"/>
    <property type="evidence" value="ECO:0007669"/>
    <property type="project" value="InterPro"/>
</dbReference>
<dbReference type="InterPro" id="IPR047146">
    <property type="entry name" value="Cyt_P450_E_CYP52_fungi"/>
</dbReference>
<gene>
    <name evidence="9" type="ORF">FB567DRAFT_521870</name>
</gene>
<accession>A0A8K0RAW5</accession>
<keyword evidence="10" id="KW-1185">Reference proteome</keyword>